<proteinExistence type="predicted"/>
<sequence length="130" mass="14953">MLVRLKLSQRLLTLSSSFWVLYSFCFSGWVFFASSYFRSLTWFLGSSRLLLDLCILFFISVSVCLISDWPFSIFLVFSLRSLKVSPSSLEVCRRFLSNLIMVVLNSMSSISLLSSISFICDMFLCLRIFG</sequence>
<dbReference type="Proteomes" id="UP000527355">
    <property type="component" value="Unassembled WGS sequence"/>
</dbReference>
<name>A0A7J8AMQ3_MYOMY</name>
<keyword evidence="1" id="KW-0472">Membrane</keyword>
<dbReference type="AlphaFoldDB" id="A0A7J8AMQ3"/>
<evidence type="ECO:0000313" key="3">
    <source>
        <dbReference type="Proteomes" id="UP000527355"/>
    </source>
</evidence>
<feature type="transmembrane region" description="Helical" evidence="1">
    <location>
        <begin position="20"/>
        <end position="37"/>
    </location>
</feature>
<comment type="caution">
    <text evidence="2">The sequence shown here is derived from an EMBL/GenBank/DDBJ whole genome shotgun (WGS) entry which is preliminary data.</text>
</comment>
<feature type="transmembrane region" description="Helical" evidence="1">
    <location>
        <begin position="49"/>
        <end position="79"/>
    </location>
</feature>
<keyword evidence="1" id="KW-0812">Transmembrane</keyword>
<evidence type="ECO:0000313" key="2">
    <source>
        <dbReference type="EMBL" id="KAF6387551.1"/>
    </source>
</evidence>
<accession>A0A7J8AMQ3</accession>
<reference evidence="2 3" key="1">
    <citation type="journal article" date="2020" name="Nature">
        <title>Six reference-quality genomes reveal evolution of bat adaptations.</title>
        <authorList>
            <person name="Jebb D."/>
            <person name="Huang Z."/>
            <person name="Pippel M."/>
            <person name="Hughes G.M."/>
            <person name="Lavrichenko K."/>
            <person name="Devanna P."/>
            <person name="Winkler S."/>
            <person name="Jermiin L.S."/>
            <person name="Skirmuntt E.C."/>
            <person name="Katzourakis A."/>
            <person name="Burkitt-Gray L."/>
            <person name="Ray D.A."/>
            <person name="Sullivan K.A.M."/>
            <person name="Roscito J.G."/>
            <person name="Kirilenko B.M."/>
            <person name="Davalos L.M."/>
            <person name="Corthals A.P."/>
            <person name="Power M.L."/>
            <person name="Jones G."/>
            <person name="Ransome R.D."/>
            <person name="Dechmann D.K.N."/>
            <person name="Locatelli A.G."/>
            <person name="Puechmaille S.J."/>
            <person name="Fedrigo O."/>
            <person name="Jarvis E.D."/>
            <person name="Hiller M."/>
            <person name="Vernes S.C."/>
            <person name="Myers E.W."/>
            <person name="Teeling E.C."/>
        </authorList>
    </citation>
    <scope>NUCLEOTIDE SEQUENCE [LARGE SCALE GENOMIC DNA]</scope>
    <source>
        <strain evidence="2">MMyoMyo1</strain>
        <tissue evidence="2">Flight muscle</tissue>
    </source>
</reference>
<keyword evidence="3" id="KW-1185">Reference proteome</keyword>
<organism evidence="2 3">
    <name type="scientific">Myotis myotis</name>
    <name type="common">Greater mouse-eared bat</name>
    <name type="synonym">Vespertilio myotis</name>
    <dbReference type="NCBI Taxonomy" id="51298"/>
    <lineage>
        <taxon>Eukaryota</taxon>
        <taxon>Metazoa</taxon>
        <taxon>Chordata</taxon>
        <taxon>Craniata</taxon>
        <taxon>Vertebrata</taxon>
        <taxon>Euteleostomi</taxon>
        <taxon>Mammalia</taxon>
        <taxon>Eutheria</taxon>
        <taxon>Laurasiatheria</taxon>
        <taxon>Chiroptera</taxon>
        <taxon>Yangochiroptera</taxon>
        <taxon>Vespertilionidae</taxon>
        <taxon>Myotis</taxon>
    </lineage>
</organism>
<keyword evidence="1" id="KW-1133">Transmembrane helix</keyword>
<evidence type="ECO:0000256" key="1">
    <source>
        <dbReference type="SAM" id="Phobius"/>
    </source>
</evidence>
<protein>
    <submittedName>
        <fullName evidence="2">Uncharacterized protein</fullName>
    </submittedName>
</protein>
<dbReference type="EMBL" id="JABWUV010000001">
    <property type="protein sequence ID" value="KAF6387551.1"/>
    <property type="molecule type" value="Genomic_DNA"/>
</dbReference>
<gene>
    <name evidence="2" type="ORF">mMyoMyo1_008041</name>
</gene>
<feature type="transmembrane region" description="Helical" evidence="1">
    <location>
        <begin position="99"/>
        <end position="126"/>
    </location>
</feature>